<dbReference type="Gene3D" id="2.40.50.580">
    <property type="match status" value="1"/>
</dbReference>
<feature type="domain" description="SfsA N-terminal OB" evidence="4">
    <location>
        <begin position="13"/>
        <end position="80"/>
    </location>
</feature>
<dbReference type="InterPro" id="IPR040452">
    <property type="entry name" value="SfsA_C"/>
</dbReference>
<proteinExistence type="inferred from homology"/>
<name>A0A431W7S8_9GAMM</name>
<dbReference type="HAMAP" id="MF_00095">
    <property type="entry name" value="SfsA"/>
    <property type="match status" value="1"/>
</dbReference>
<feature type="region of interest" description="Disordered" evidence="2">
    <location>
        <begin position="126"/>
        <end position="148"/>
    </location>
</feature>
<accession>A0A431W7S8</accession>
<dbReference type="Pfam" id="PF17746">
    <property type="entry name" value="SfsA_N"/>
    <property type="match status" value="1"/>
</dbReference>
<evidence type="ECO:0000313" key="6">
    <source>
        <dbReference type="Proteomes" id="UP000282060"/>
    </source>
</evidence>
<evidence type="ECO:0000259" key="3">
    <source>
        <dbReference type="Pfam" id="PF03749"/>
    </source>
</evidence>
<dbReference type="CDD" id="cd22359">
    <property type="entry name" value="SfsA-like_bacterial"/>
    <property type="match status" value="1"/>
</dbReference>
<feature type="domain" description="Sugar fermentation stimulation protein C-terminal" evidence="3">
    <location>
        <begin position="84"/>
        <end position="244"/>
    </location>
</feature>
<dbReference type="InterPro" id="IPR041465">
    <property type="entry name" value="SfsA_N"/>
</dbReference>
<evidence type="ECO:0000313" key="5">
    <source>
        <dbReference type="EMBL" id="RTR31559.1"/>
    </source>
</evidence>
<organism evidence="5 6">
    <name type="scientific">Shewanella atlantica</name>
    <dbReference type="NCBI Taxonomy" id="271099"/>
    <lineage>
        <taxon>Bacteria</taxon>
        <taxon>Pseudomonadati</taxon>
        <taxon>Pseudomonadota</taxon>
        <taxon>Gammaproteobacteria</taxon>
        <taxon>Alteromonadales</taxon>
        <taxon>Shewanellaceae</taxon>
        <taxon>Shewanella</taxon>
    </lineage>
</organism>
<dbReference type="FunFam" id="2.40.50.580:FF:000001">
    <property type="entry name" value="Sugar fermentation stimulation protein A"/>
    <property type="match status" value="1"/>
</dbReference>
<protein>
    <recommendedName>
        <fullName evidence="1">Sugar fermentation stimulation protein homolog</fullName>
    </recommendedName>
</protein>
<evidence type="ECO:0000256" key="1">
    <source>
        <dbReference type="HAMAP-Rule" id="MF_00095"/>
    </source>
</evidence>
<dbReference type="Proteomes" id="UP000282060">
    <property type="component" value="Unassembled WGS sequence"/>
</dbReference>
<dbReference type="Gene3D" id="3.40.1350.60">
    <property type="match status" value="1"/>
</dbReference>
<dbReference type="RefSeq" id="WP_126506114.1">
    <property type="nucleotide sequence ID" value="NZ_RXNV01000005.1"/>
</dbReference>
<comment type="caution">
    <text evidence="5">The sequence shown here is derived from an EMBL/GenBank/DDBJ whole genome shotgun (WGS) entry which is preliminary data.</text>
</comment>
<evidence type="ECO:0000256" key="2">
    <source>
        <dbReference type="SAM" id="MobiDB-lite"/>
    </source>
</evidence>
<dbReference type="EMBL" id="RXNV01000005">
    <property type="protein sequence ID" value="RTR31559.1"/>
    <property type="molecule type" value="Genomic_DNA"/>
</dbReference>
<reference evidence="5 6" key="1">
    <citation type="submission" date="2018-12" db="EMBL/GenBank/DDBJ databases">
        <authorList>
            <person name="Yu L."/>
        </authorList>
    </citation>
    <scope>NUCLEOTIDE SEQUENCE [LARGE SCALE GENOMIC DNA]</scope>
    <source>
        <strain evidence="5 6">HAW-EB5</strain>
    </source>
</reference>
<dbReference type="GO" id="GO:0003677">
    <property type="term" value="F:DNA binding"/>
    <property type="evidence" value="ECO:0007669"/>
    <property type="project" value="InterPro"/>
</dbReference>
<gene>
    <name evidence="1 5" type="primary">sfsA</name>
    <name evidence="5" type="ORF">EKG39_12610</name>
</gene>
<dbReference type="PANTHER" id="PTHR30545">
    <property type="entry name" value="SUGAR FERMENTATION STIMULATION PROTEIN A"/>
    <property type="match status" value="1"/>
</dbReference>
<dbReference type="OrthoDB" id="9802365at2"/>
<sequence>MQFTPPFEQGVLLRRYKRFLTDIRLNDGSEVTIHCPNTGSMKNCLFPGEKVWFSTSDNPKRKYSRTWEQAESDAGHIIGINTGRANQLAEDAIRAGVITELSGYSSLRREVKYGSENSRIDILLSDPVCSTDTDSPDSPPANTESTNTTAKPKCYVEVKSCTLLEQGQGYFPDAVTTRGQKHLRELMEMVESGHRGVLLFVVQHTGIDSVQAAAHIDPEYASLLAKAHSAGVEVMAYSAEMSPNGASLLKSCPVKL</sequence>
<dbReference type="PANTHER" id="PTHR30545:SF2">
    <property type="entry name" value="SUGAR FERMENTATION STIMULATION PROTEIN A"/>
    <property type="match status" value="1"/>
</dbReference>
<evidence type="ECO:0000259" key="4">
    <source>
        <dbReference type="Pfam" id="PF17746"/>
    </source>
</evidence>
<keyword evidence="6" id="KW-1185">Reference proteome</keyword>
<dbReference type="Pfam" id="PF03749">
    <property type="entry name" value="SfsA"/>
    <property type="match status" value="1"/>
</dbReference>
<dbReference type="AlphaFoldDB" id="A0A431W7S8"/>
<dbReference type="InterPro" id="IPR005224">
    <property type="entry name" value="SfsA"/>
</dbReference>
<comment type="similarity">
    <text evidence="1">Belongs to the SfsA family.</text>
</comment>